<organism evidence="2 3">
    <name type="scientific">Somion occarium</name>
    <dbReference type="NCBI Taxonomy" id="3059160"/>
    <lineage>
        <taxon>Eukaryota</taxon>
        <taxon>Fungi</taxon>
        <taxon>Dikarya</taxon>
        <taxon>Basidiomycota</taxon>
        <taxon>Agaricomycotina</taxon>
        <taxon>Agaricomycetes</taxon>
        <taxon>Polyporales</taxon>
        <taxon>Cerrenaceae</taxon>
        <taxon>Somion</taxon>
    </lineage>
</organism>
<reference evidence="3" key="1">
    <citation type="submission" date="2024-04" db="EMBL/GenBank/DDBJ databases">
        <authorList>
            <person name="Shaw F."/>
            <person name="Minotto A."/>
        </authorList>
    </citation>
    <scope>NUCLEOTIDE SEQUENCE [LARGE SCALE GENOMIC DNA]</scope>
</reference>
<evidence type="ECO:0000313" key="3">
    <source>
        <dbReference type="Proteomes" id="UP001497453"/>
    </source>
</evidence>
<sequence length="373" mass="41391">MQAYHGQPIGPYIGQNPYGQSQATYYAPYAPYAPLAAAPNVPFPGPYGGDQYDSRPPPQGPPPPQAFARPRHRPLNKPSRSASQNEPKELKGILKPSSSVGHGDPSLSRTRTNSQRARANSSTRPQLDNFPPFAPEHIFLALQGTNEIRLEGVSYQQTIDDLREHVLPMWPHGVAMEDSRDHRWRAQFAGNPWAASGMDGIFARRLICRLFAVLAHNGYNYLSTVNTSGTPCRLLFHMVERSPSEANPYFFSTCFSKSGDKISIVDAPPALVQQLGRNLRSVFPNKVASDRFEEDNVYIIQMKRSMVACIQGSEVDKTLLSAYILQFFKAVGYDLNGSLPLGRRTSGLSIGSKKEIWMFRGQVARPPSAHGHR</sequence>
<evidence type="ECO:0000256" key="1">
    <source>
        <dbReference type="SAM" id="MobiDB-lite"/>
    </source>
</evidence>
<dbReference type="Proteomes" id="UP001497453">
    <property type="component" value="Chromosome 1"/>
</dbReference>
<dbReference type="PANTHER" id="PTHR38696:SF1">
    <property type="entry name" value="MEDIATOR OF RNA POLYMERASE II TRANSCRIPTION SUBUNIT 13"/>
    <property type="match status" value="1"/>
</dbReference>
<name>A0ABP1CJC8_9APHY</name>
<protein>
    <submittedName>
        <fullName evidence="2">Uncharacterized protein</fullName>
    </submittedName>
</protein>
<feature type="region of interest" description="Disordered" evidence="1">
    <location>
        <begin position="37"/>
        <end position="130"/>
    </location>
</feature>
<feature type="region of interest" description="Disordered" evidence="1">
    <location>
        <begin position="1"/>
        <end position="20"/>
    </location>
</feature>
<dbReference type="EMBL" id="OZ037944">
    <property type="protein sequence ID" value="CAL1695751.1"/>
    <property type="molecule type" value="Genomic_DNA"/>
</dbReference>
<dbReference type="PANTHER" id="PTHR38696">
    <property type="entry name" value="MEDIATOR OF RNA POLYMERASE II TRANSCRIPTION SUBUNIT 13"/>
    <property type="match status" value="1"/>
</dbReference>
<feature type="compositionally biased region" description="Pro residues" evidence="1">
    <location>
        <begin position="55"/>
        <end position="65"/>
    </location>
</feature>
<gene>
    <name evidence="2" type="ORF">GFSPODELE1_LOCUS884</name>
</gene>
<keyword evidence="3" id="KW-1185">Reference proteome</keyword>
<accession>A0ABP1CJC8</accession>
<proteinExistence type="predicted"/>
<feature type="compositionally biased region" description="Polar residues" evidence="1">
    <location>
        <begin position="107"/>
        <end position="126"/>
    </location>
</feature>
<evidence type="ECO:0000313" key="2">
    <source>
        <dbReference type="EMBL" id="CAL1695751.1"/>
    </source>
</evidence>